<keyword evidence="2" id="KW-0719">Serine esterase</keyword>
<evidence type="ECO:0000256" key="4">
    <source>
        <dbReference type="ARBA" id="ARBA00022729"/>
    </source>
</evidence>
<accession>A0A4V6AXU4</accession>
<evidence type="ECO:0000256" key="1">
    <source>
        <dbReference type="ARBA" id="ARBA00006249"/>
    </source>
</evidence>
<dbReference type="InterPro" id="IPR011118">
    <property type="entry name" value="Tannase/feruloyl_esterase"/>
</dbReference>
<feature type="region of interest" description="Disordered" evidence="8">
    <location>
        <begin position="70"/>
        <end position="103"/>
    </location>
</feature>
<dbReference type="EMBL" id="SZPR01000012">
    <property type="protein sequence ID" value="TKT08963.1"/>
    <property type="molecule type" value="Genomic_DNA"/>
</dbReference>
<proteinExistence type="inferred from homology"/>
<feature type="chain" id="PRO_5038401562" evidence="9">
    <location>
        <begin position="21"/>
        <end position="439"/>
    </location>
</feature>
<dbReference type="Pfam" id="PF07519">
    <property type="entry name" value="Tannase"/>
    <property type="match status" value="1"/>
</dbReference>
<evidence type="ECO:0000256" key="3">
    <source>
        <dbReference type="ARBA" id="ARBA00022723"/>
    </source>
</evidence>
<keyword evidence="4 9" id="KW-0732">Signal</keyword>
<evidence type="ECO:0000256" key="9">
    <source>
        <dbReference type="SAM" id="SignalP"/>
    </source>
</evidence>
<evidence type="ECO:0000313" key="10">
    <source>
        <dbReference type="EMBL" id="TKT08963.1"/>
    </source>
</evidence>
<evidence type="ECO:0000256" key="5">
    <source>
        <dbReference type="ARBA" id="ARBA00022801"/>
    </source>
</evidence>
<evidence type="ECO:0000256" key="2">
    <source>
        <dbReference type="ARBA" id="ARBA00022487"/>
    </source>
</evidence>
<evidence type="ECO:0000256" key="8">
    <source>
        <dbReference type="SAM" id="MobiDB-lite"/>
    </source>
</evidence>
<sequence length="439" mass="46803">MLRRLAVVPLLLTTCLAAPAAAADAAAPPAATARHPGPAPAGCADVHVPGAAYTVSACLADLTTTGTVPTGHTDPADWAGLEAPGTVTPSGVPGVQVDGYFPDTSTTNTDHGWHHDSQFVVRLPRHWNGGLVVAGPPGVREQYANDRIISDQVLAKGYAYAATDKGNTGSEIYRDGERPGDAILEWHRRFAELTRAAQRTAAAYYGHAPRTTYAAGLSAGGYLVRWQLEHYPRLYTGGIDWNALTFTRNGSLLTTLPPALRAYPRYRAGDPDAHAEMLAAGYPAGSEALWDHHYRTQWDFLQRVIREEVDPGYDGAAQAGTPFCPAGTGAGCDTDYDFASRPAAVHRAVDRIALSGRIQRPLISIQGTLDVLTPPSAFGDVYHRMVTDAGRSALQRYVLVAGGTHTDGLVPLAPGTLKPMLPSFVTAFAELEAWTRHTP</sequence>
<keyword evidence="5 10" id="KW-0378">Hydrolase</keyword>
<evidence type="ECO:0000256" key="6">
    <source>
        <dbReference type="ARBA" id="ARBA00022837"/>
    </source>
</evidence>
<keyword evidence="3" id="KW-0479">Metal-binding</keyword>
<dbReference type="RefSeq" id="WP_137300916.1">
    <property type="nucleotide sequence ID" value="NZ_BMVD01000001.1"/>
</dbReference>
<evidence type="ECO:0000256" key="7">
    <source>
        <dbReference type="ARBA" id="ARBA00023157"/>
    </source>
</evidence>
<organism evidence="10 11">
    <name type="scientific">Streptomyces galbus</name>
    <dbReference type="NCBI Taxonomy" id="33898"/>
    <lineage>
        <taxon>Bacteria</taxon>
        <taxon>Bacillati</taxon>
        <taxon>Actinomycetota</taxon>
        <taxon>Actinomycetes</taxon>
        <taxon>Kitasatosporales</taxon>
        <taxon>Streptomycetaceae</taxon>
        <taxon>Streptomyces</taxon>
    </lineage>
</organism>
<name>A0A4V6AXU4_STRGB</name>
<dbReference type="InterPro" id="IPR029058">
    <property type="entry name" value="AB_hydrolase_fold"/>
</dbReference>
<dbReference type="GO" id="GO:0052689">
    <property type="term" value="F:carboxylic ester hydrolase activity"/>
    <property type="evidence" value="ECO:0007669"/>
    <property type="project" value="UniProtKB-KW"/>
</dbReference>
<keyword evidence="7" id="KW-1015">Disulfide bond</keyword>
<evidence type="ECO:0000313" key="11">
    <source>
        <dbReference type="Proteomes" id="UP000308632"/>
    </source>
</evidence>
<feature type="signal peptide" evidence="9">
    <location>
        <begin position="1"/>
        <end position="20"/>
    </location>
</feature>
<comment type="similarity">
    <text evidence="1">Belongs to the tannase family.</text>
</comment>
<keyword evidence="6" id="KW-0106">Calcium</keyword>
<dbReference type="SUPFAM" id="SSF53474">
    <property type="entry name" value="alpha/beta-Hydrolases"/>
    <property type="match status" value="1"/>
</dbReference>
<dbReference type="GO" id="GO:0046872">
    <property type="term" value="F:metal ion binding"/>
    <property type="evidence" value="ECO:0007669"/>
    <property type="project" value="UniProtKB-KW"/>
</dbReference>
<reference evidence="10 11" key="1">
    <citation type="submission" date="2019-04" db="EMBL/GenBank/DDBJ databases">
        <title>Streptomyces lasaliensis sp.nov., an Actinomycete isolated from soil which produces the polyether antibiotic lasalocid.</title>
        <authorList>
            <person name="Erwin G."/>
            <person name="Haber C."/>
        </authorList>
    </citation>
    <scope>NUCLEOTIDE SEQUENCE [LARGE SCALE GENOMIC DNA]</scope>
    <source>
        <strain evidence="10 11">DSM 40089</strain>
    </source>
</reference>
<gene>
    <name evidence="10" type="ORF">E4U92_15280</name>
</gene>
<dbReference type="Gene3D" id="3.40.50.1820">
    <property type="entry name" value="alpha/beta hydrolase"/>
    <property type="match status" value="1"/>
</dbReference>
<comment type="caution">
    <text evidence="10">The sequence shown here is derived from an EMBL/GenBank/DDBJ whole genome shotgun (WGS) entry which is preliminary data.</text>
</comment>
<dbReference type="Proteomes" id="UP000308632">
    <property type="component" value="Unassembled WGS sequence"/>
</dbReference>
<dbReference type="AlphaFoldDB" id="A0A4V6AXU4"/>
<protein>
    <submittedName>
        <fullName evidence="10">Tannase/feruloyl esterase family alpha/beta hydrolase</fullName>
    </submittedName>
</protein>